<keyword evidence="1" id="KW-0472">Membrane</keyword>
<reference evidence="3" key="1">
    <citation type="submission" date="2017-09" db="EMBL/GenBank/DDBJ databases">
        <title>Depth-based differentiation of microbial function through sediment-hosted aquifers and enrichment of novel symbionts in the deep terrestrial subsurface.</title>
        <authorList>
            <person name="Probst A.J."/>
            <person name="Ladd B."/>
            <person name="Jarett J.K."/>
            <person name="Geller-Mcgrath D.E."/>
            <person name="Sieber C.M.K."/>
            <person name="Emerson J.B."/>
            <person name="Anantharaman K."/>
            <person name="Thomas B.C."/>
            <person name="Malmstrom R."/>
            <person name="Stieglmeier M."/>
            <person name="Klingl A."/>
            <person name="Woyke T."/>
            <person name="Ryan C.M."/>
            <person name="Banfield J.F."/>
        </authorList>
    </citation>
    <scope>NUCLEOTIDE SEQUENCE [LARGE SCALE GENOMIC DNA]</scope>
</reference>
<dbReference type="RefSeq" id="WP_286678444.1">
    <property type="nucleotide sequence ID" value="NZ_MNXI01000082.1"/>
</dbReference>
<keyword evidence="1" id="KW-1133">Transmembrane helix</keyword>
<feature type="transmembrane region" description="Helical" evidence="1">
    <location>
        <begin position="51"/>
        <end position="75"/>
    </location>
</feature>
<evidence type="ECO:0000313" key="2">
    <source>
        <dbReference type="EMBL" id="PIZ36443.1"/>
    </source>
</evidence>
<dbReference type="AlphaFoldDB" id="A0A2M7T6F7"/>
<dbReference type="Proteomes" id="UP000230956">
    <property type="component" value="Unassembled WGS sequence"/>
</dbReference>
<accession>A0A2M7T6F7</accession>
<name>A0A2M7T6F7_9ACTN</name>
<protein>
    <recommendedName>
        <fullName evidence="4">Phage holin family protein</fullName>
    </recommendedName>
</protein>
<feature type="transmembrane region" description="Helical" evidence="1">
    <location>
        <begin position="81"/>
        <end position="101"/>
    </location>
</feature>
<evidence type="ECO:0000256" key="1">
    <source>
        <dbReference type="SAM" id="Phobius"/>
    </source>
</evidence>
<sequence>MKETTQGGKTIIDAILELFDLVMAYVRQQITMIVKQNITGPIGTAARKAAFFILAFTFFSIASIFVAVGFFLLLASLIGYILAYLSIGAVLIIGGIVLVRLSTREGKVFKKTPKK</sequence>
<organism evidence="2 3">
    <name type="scientific">Candidatus Aquicultor secundus</name>
    <dbReference type="NCBI Taxonomy" id="1973895"/>
    <lineage>
        <taxon>Bacteria</taxon>
        <taxon>Bacillati</taxon>
        <taxon>Actinomycetota</taxon>
        <taxon>Candidatus Aquicultoria</taxon>
        <taxon>Candidatus Aquicultorales</taxon>
        <taxon>Candidatus Aquicultoraceae</taxon>
        <taxon>Candidatus Aquicultor</taxon>
    </lineage>
</organism>
<comment type="caution">
    <text evidence="2">The sequence shown here is derived from an EMBL/GenBank/DDBJ whole genome shotgun (WGS) entry which is preliminary data.</text>
</comment>
<evidence type="ECO:0000313" key="3">
    <source>
        <dbReference type="Proteomes" id="UP000230956"/>
    </source>
</evidence>
<evidence type="ECO:0008006" key="4">
    <source>
        <dbReference type="Google" id="ProtNLM"/>
    </source>
</evidence>
<proteinExistence type="predicted"/>
<keyword evidence="1" id="KW-0812">Transmembrane</keyword>
<dbReference type="EMBL" id="PFNG01000203">
    <property type="protein sequence ID" value="PIZ36443.1"/>
    <property type="molecule type" value="Genomic_DNA"/>
</dbReference>
<gene>
    <name evidence="2" type="ORF">COY37_08640</name>
</gene>